<dbReference type="SUPFAM" id="SSF49472">
    <property type="entry name" value="Transthyretin (synonym: prealbumin)"/>
    <property type="match status" value="1"/>
</dbReference>
<dbReference type="GO" id="GO:0006144">
    <property type="term" value="P:purine nucleobase metabolic process"/>
    <property type="evidence" value="ECO:0007669"/>
    <property type="project" value="TreeGrafter"/>
</dbReference>
<gene>
    <name evidence="2" type="ORF">GCM10017772_08210</name>
</gene>
<evidence type="ECO:0000313" key="2">
    <source>
        <dbReference type="EMBL" id="GHH67111.1"/>
    </source>
</evidence>
<evidence type="ECO:0000259" key="1">
    <source>
        <dbReference type="Pfam" id="PF00576"/>
    </source>
</evidence>
<comment type="caution">
    <text evidence="2">The sequence shown here is derived from an EMBL/GenBank/DDBJ whole genome shotgun (WGS) entry which is preliminary data.</text>
</comment>
<dbReference type="RefSeq" id="WP_189667952.1">
    <property type="nucleotide sequence ID" value="NZ_BNAS01000001.1"/>
</dbReference>
<name>A0A919FJK6_9MICO</name>
<dbReference type="PANTHER" id="PTHR10395:SF7">
    <property type="entry name" value="5-HYDROXYISOURATE HYDROLASE"/>
    <property type="match status" value="1"/>
</dbReference>
<sequence length="97" mass="10270">MSTASTHVLDAARGLPAAGLAVTLGTRQAVTDADGRISWGEVTPGRHVLTFAVGDWFGAQDRETFFGQVVLDVVLGPDHTHVALLLSPFAYTTYRGS</sequence>
<dbReference type="Proteomes" id="UP000627369">
    <property type="component" value="Unassembled WGS sequence"/>
</dbReference>
<dbReference type="PROSITE" id="PS00768">
    <property type="entry name" value="TRANSTHYRETIN_1"/>
    <property type="match status" value="1"/>
</dbReference>
<reference evidence="2" key="2">
    <citation type="submission" date="2020-09" db="EMBL/GenBank/DDBJ databases">
        <authorList>
            <person name="Sun Q."/>
            <person name="Zhou Y."/>
        </authorList>
    </citation>
    <scope>NUCLEOTIDE SEQUENCE</scope>
    <source>
        <strain evidence="2">CGMCC 4.7398</strain>
    </source>
</reference>
<dbReference type="InterPro" id="IPR023418">
    <property type="entry name" value="Thyroxine_BS"/>
</dbReference>
<dbReference type="Pfam" id="PF00576">
    <property type="entry name" value="Transthyretin"/>
    <property type="match status" value="1"/>
</dbReference>
<dbReference type="AlphaFoldDB" id="A0A919FJK6"/>
<dbReference type="InterPro" id="IPR023416">
    <property type="entry name" value="Transthyretin/HIU_hydrolase_d"/>
</dbReference>
<protein>
    <submittedName>
        <fullName evidence="2">5-hydroxyisourate hydrolase</fullName>
    </submittedName>
</protein>
<dbReference type="PANTHER" id="PTHR10395">
    <property type="entry name" value="URICASE AND TRANSTHYRETIN-RELATED"/>
    <property type="match status" value="1"/>
</dbReference>
<accession>A0A919FJK6</accession>
<keyword evidence="3" id="KW-1185">Reference proteome</keyword>
<dbReference type="Gene3D" id="2.60.40.180">
    <property type="entry name" value="Transthyretin/hydroxyisourate hydrolase domain"/>
    <property type="match status" value="1"/>
</dbReference>
<keyword evidence="2" id="KW-0378">Hydrolase</keyword>
<feature type="domain" description="Transthyretin/hydroxyisourate hydrolase" evidence="1">
    <location>
        <begin position="5"/>
        <end position="96"/>
    </location>
</feature>
<organism evidence="2 3">
    <name type="scientific">Promicromonospora soli</name>
    <dbReference type="NCBI Taxonomy" id="2035533"/>
    <lineage>
        <taxon>Bacteria</taxon>
        <taxon>Bacillati</taxon>
        <taxon>Actinomycetota</taxon>
        <taxon>Actinomycetes</taxon>
        <taxon>Micrococcales</taxon>
        <taxon>Promicromonosporaceae</taxon>
        <taxon>Promicromonospora</taxon>
    </lineage>
</organism>
<proteinExistence type="predicted"/>
<dbReference type="GO" id="GO:0016787">
    <property type="term" value="F:hydrolase activity"/>
    <property type="evidence" value="ECO:0007669"/>
    <property type="project" value="UniProtKB-KW"/>
</dbReference>
<dbReference type="InterPro" id="IPR036817">
    <property type="entry name" value="Transthyretin/HIU_hydrolase_sf"/>
</dbReference>
<reference evidence="2" key="1">
    <citation type="journal article" date="2014" name="Int. J. Syst. Evol. Microbiol.">
        <title>Complete genome sequence of Corynebacterium casei LMG S-19264T (=DSM 44701T), isolated from a smear-ripened cheese.</title>
        <authorList>
            <consortium name="US DOE Joint Genome Institute (JGI-PGF)"/>
            <person name="Walter F."/>
            <person name="Albersmeier A."/>
            <person name="Kalinowski J."/>
            <person name="Ruckert C."/>
        </authorList>
    </citation>
    <scope>NUCLEOTIDE SEQUENCE</scope>
    <source>
        <strain evidence="2">CGMCC 4.7398</strain>
    </source>
</reference>
<evidence type="ECO:0000313" key="3">
    <source>
        <dbReference type="Proteomes" id="UP000627369"/>
    </source>
</evidence>
<dbReference type="EMBL" id="BNAS01000001">
    <property type="protein sequence ID" value="GHH67111.1"/>
    <property type="molecule type" value="Genomic_DNA"/>
</dbReference>